<name>A0ABY2PLT2_9ACTN</name>
<sequence length="130" mass="14809">MVGAAVDRLGRNLVDCTQALTLVGGIPPIAGRPGRPRRRPDALLGDKGYDSNPNRDALRKRRILPVILCKGCPNIKGMGRHRYVVEQTFALLRHFKRIAVRWERRTELHDAFVSLACSLVCWRRLKRTRT</sequence>
<organism evidence="2 3">
    <name type="scientific">Streptomyces rhizosphaericola</name>
    <dbReference type="NCBI Taxonomy" id="2564098"/>
    <lineage>
        <taxon>Bacteria</taxon>
        <taxon>Bacillati</taxon>
        <taxon>Actinomycetota</taxon>
        <taxon>Actinomycetes</taxon>
        <taxon>Kitasatosporales</taxon>
        <taxon>Streptomycetaceae</taxon>
        <taxon>Streptomyces</taxon>
    </lineage>
</organism>
<comment type="caution">
    <text evidence="2">The sequence shown here is derived from an EMBL/GenBank/DDBJ whole genome shotgun (WGS) entry which is preliminary data.</text>
</comment>
<dbReference type="Proteomes" id="UP000306274">
    <property type="component" value="Unassembled WGS sequence"/>
</dbReference>
<evidence type="ECO:0000313" key="3">
    <source>
        <dbReference type="Proteomes" id="UP000306274"/>
    </source>
</evidence>
<evidence type="ECO:0000313" key="2">
    <source>
        <dbReference type="EMBL" id="TGZ11957.1"/>
    </source>
</evidence>
<feature type="region of interest" description="Disordered" evidence="1">
    <location>
        <begin position="31"/>
        <end position="55"/>
    </location>
</feature>
<evidence type="ECO:0000256" key="1">
    <source>
        <dbReference type="SAM" id="MobiDB-lite"/>
    </source>
</evidence>
<gene>
    <name evidence="2" type="ORF">E5Z02_01885</name>
</gene>
<evidence type="ECO:0008006" key="4">
    <source>
        <dbReference type="Google" id="ProtNLM"/>
    </source>
</evidence>
<protein>
    <recommendedName>
        <fullName evidence="4">Transposase</fullName>
    </recommendedName>
</protein>
<keyword evidence="3" id="KW-1185">Reference proteome</keyword>
<reference evidence="2 3" key="1">
    <citation type="submission" date="2019-04" db="EMBL/GenBank/DDBJ databases">
        <title>Streptomyces rhizosphaericola sp. nov., an actinobacterium isolated from the wheat rhizosphere.</title>
        <authorList>
            <person name="Vargas Hoyos H.A."/>
            <person name="Santos S.N."/>
            <person name="Genuario D.B."/>
            <person name="Melo I.S."/>
            <person name="Da Silva L.J."/>
            <person name="Da Silva F.S.P."/>
            <person name="Zucchi T.D."/>
        </authorList>
    </citation>
    <scope>NUCLEOTIDE SEQUENCE [LARGE SCALE GENOMIC DNA]</scope>
    <source>
        <strain evidence="2 3">1AS2c</strain>
    </source>
</reference>
<proteinExistence type="predicted"/>
<accession>A0ABY2PLT2</accession>
<dbReference type="PANTHER" id="PTHR30007">
    <property type="entry name" value="PHP DOMAIN PROTEIN"/>
    <property type="match status" value="1"/>
</dbReference>
<dbReference type="PANTHER" id="PTHR30007:SF1">
    <property type="entry name" value="BLR1914 PROTEIN"/>
    <property type="match status" value="1"/>
</dbReference>
<dbReference type="EMBL" id="SRZK01000009">
    <property type="protein sequence ID" value="TGZ11957.1"/>
    <property type="molecule type" value="Genomic_DNA"/>
</dbReference>